<dbReference type="InterPro" id="IPR025887">
    <property type="entry name" value="Glyco_hydro_31_N_dom"/>
</dbReference>
<keyword evidence="13" id="KW-1185">Reference proteome</keyword>
<dbReference type="AlphaFoldDB" id="A0AAE0HWT7"/>
<organism evidence="12 13">
    <name type="scientific">Apodospora peruviana</name>
    <dbReference type="NCBI Taxonomy" id="516989"/>
    <lineage>
        <taxon>Eukaryota</taxon>
        <taxon>Fungi</taxon>
        <taxon>Dikarya</taxon>
        <taxon>Ascomycota</taxon>
        <taxon>Pezizomycotina</taxon>
        <taxon>Sordariomycetes</taxon>
        <taxon>Sordariomycetidae</taxon>
        <taxon>Sordariales</taxon>
        <taxon>Lasiosphaeriaceae</taxon>
        <taxon>Apodospora</taxon>
    </lineage>
</organism>
<dbReference type="PANTHER" id="PTHR22762">
    <property type="entry name" value="ALPHA-GLUCOSIDASE"/>
    <property type="match status" value="1"/>
</dbReference>
<feature type="domain" description="Glycoside hydrolase family 31 TIM barrel" evidence="9">
    <location>
        <begin position="265"/>
        <end position="658"/>
    </location>
</feature>
<dbReference type="CDD" id="cd06602">
    <property type="entry name" value="GH31_MGAM_SI_GAA"/>
    <property type="match status" value="1"/>
</dbReference>
<reference evidence="12" key="2">
    <citation type="submission" date="2023-06" db="EMBL/GenBank/DDBJ databases">
        <authorList>
            <consortium name="Lawrence Berkeley National Laboratory"/>
            <person name="Haridas S."/>
            <person name="Hensen N."/>
            <person name="Bonometti L."/>
            <person name="Westerberg I."/>
            <person name="Brannstrom I.O."/>
            <person name="Guillou S."/>
            <person name="Cros-Aarteil S."/>
            <person name="Calhoun S."/>
            <person name="Kuo A."/>
            <person name="Mondo S."/>
            <person name="Pangilinan J."/>
            <person name="Riley R."/>
            <person name="Labutti K."/>
            <person name="Andreopoulos B."/>
            <person name="Lipzen A."/>
            <person name="Chen C."/>
            <person name="Yanf M."/>
            <person name="Daum C."/>
            <person name="Ng V."/>
            <person name="Clum A."/>
            <person name="Steindorff A."/>
            <person name="Ohm R."/>
            <person name="Martin F."/>
            <person name="Silar P."/>
            <person name="Natvig D."/>
            <person name="Lalanne C."/>
            <person name="Gautier V."/>
            <person name="Ament-Velasquez S.L."/>
            <person name="Kruys A."/>
            <person name="Hutchinson M.I."/>
            <person name="Powell A.J."/>
            <person name="Barry K."/>
            <person name="Miller A.N."/>
            <person name="Grigoriev I.V."/>
            <person name="Debuchy R."/>
            <person name="Gladieux P."/>
            <person name="Thoren M.H."/>
            <person name="Johannesson H."/>
        </authorList>
    </citation>
    <scope>NUCLEOTIDE SEQUENCE</scope>
    <source>
        <strain evidence="12">CBS 118394</strain>
    </source>
</reference>
<evidence type="ECO:0000256" key="6">
    <source>
        <dbReference type="RuleBase" id="RU361185"/>
    </source>
</evidence>
<feature type="chain" id="PRO_5042297969" description="alpha-glucosidase" evidence="8">
    <location>
        <begin position="21"/>
        <end position="860"/>
    </location>
</feature>
<dbReference type="Pfam" id="PF01055">
    <property type="entry name" value="Glyco_hydro_31_2nd"/>
    <property type="match status" value="1"/>
</dbReference>
<keyword evidence="4 6" id="KW-0378">Hydrolase</keyword>
<evidence type="ECO:0000259" key="10">
    <source>
        <dbReference type="Pfam" id="PF13802"/>
    </source>
</evidence>
<dbReference type="InterPro" id="IPR048395">
    <property type="entry name" value="Glyco_hydro_31_C"/>
</dbReference>
<comment type="catalytic activity">
    <reaction evidence="1">
        <text>Hydrolysis of terminal, non-reducing (1-&gt;4)-linked alpha-D-glucose residues with release of alpha-D-glucose.</text>
        <dbReference type="EC" id="3.2.1.20"/>
    </reaction>
</comment>
<dbReference type="InterPro" id="IPR013780">
    <property type="entry name" value="Glyco_hydro_b"/>
</dbReference>
<dbReference type="SUPFAM" id="SSF51011">
    <property type="entry name" value="Glycosyl hydrolase domain"/>
    <property type="match status" value="1"/>
</dbReference>
<dbReference type="Gene3D" id="2.60.40.1760">
    <property type="entry name" value="glycosyl hydrolase (family 31)"/>
    <property type="match status" value="1"/>
</dbReference>
<feature type="compositionally biased region" description="Basic and acidic residues" evidence="7">
    <location>
        <begin position="467"/>
        <end position="476"/>
    </location>
</feature>
<dbReference type="InterPro" id="IPR011013">
    <property type="entry name" value="Gal_mutarotase_sf_dom"/>
</dbReference>
<dbReference type="GO" id="GO:0005975">
    <property type="term" value="P:carbohydrate metabolic process"/>
    <property type="evidence" value="ECO:0007669"/>
    <property type="project" value="InterPro"/>
</dbReference>
<feature type="region of interest" description="Disordered" evidence="7">
    <location>
        <begin position="449"/>
        <end position="477"/>
    </location>
</feature>
<dbReference type="EMBL" id="JAUEDM010000007">
    <property type="protein sequence ID" value="KAK3314350.1"/>
    <property type="molecule type" value="Genomic_DNA"/>
</dbReference>
<dbReference type="Gene3D" id="3.20.20.80">
    <property type="entry name" value="Glycosidases"/>
    <property type="match status" value="1"/>
</dbReference>
<dbReference type="PROSITE" id="PS00129">
    <property type="entry name" value="GLYCOSYL_HYDROL_F31_1"/>
    <property type="match status" value="1"/>
</dbReference>
<dbReference type="InterPro" id="IPR000322">
    <property type="entry name" value="Glyco_hydro_31_TIM"/>
</dbReference>
<evidence type="ECO:0000256" key="5">
    <source>
        <dbReference type="ARBA" id="ARBA00023295"/>
    </source>
</evidence>
<evidence type="ECO:0000259" key="11">
    <source>
        <dbReference type="Pfam" id="PF21365"/>
    </source>
</evidence>
<feature type="domain" description="Glycosyl hydrolase family 31 C-terminal" evidence="11">
    <location>
        <begin position="673"/>
        <end position="759"/>
    </location>
</feature>
<dbReference type="Proteomes" id="UP001283341">
    <property type="component" value="Unassembled WGS sequence"/>
</dbReference>
<sequence length="860" mass="96135">MVRGLLSLFVLGHSIKLLVAQGTECSGYQAKNVVVTDSSLVAELTLAGEKCNAFGEDITNLKLTVEYQTDTRLHVLIEDVGLNVFQVQEQVIPRPKSEGATSASSLLEFSYTEKPFSFKVTRKSTGDILFDTSDVPLIFESQYVRLRTKLPQNANLYGLGEHSDDFRLPLSNYTRTLWNAESPFIPEKANLYGSHPVYFDHRGGSGTHGVFLLSSSGMDINISQTDSGQQYLEYNTIGGVLDLYFLAGPEPAAVSKQYAEVVGLPAMMPYWTLGFHQCKYGWSDINVVNEVVANYSVAKIPLEAMWGDIDYMHDHKDFTTDPDKFPLDKMRALVDGLHKNNQRYIMILDPGIHNTDASYPTYTRGAEKDVYLKAADGSFYRGRQWPGEVVWPDWFSPNTQEWWTDEIARFFDPATGIDVDGLWNDMNEASSFCADTTCFDGAASRRSLPSGHHPHYHQKAQPVSHNKRADGGDKKGLPNRNLFTPPYEIHNHRGALSASTLWTNITNSDSTTQYDTHNVYGTMMAHATRSALLSRRPKLRPFVLTRSTFAGAGRAAAHWFGDNGSTWWDYRASIRQMLAFASLHTMPMVGSDVCGFNKIATEKMCARWALLGAFQPFYRNHADISAPAQEFYRWPLVADAAKKAIDARYRLLDYIYTAMYLQTVTANKIKGGLVVQPMWFLYPDNKNTYGIQTQWFLGDAVLVSPVVDDDSSSVLFYLPEGEVFYDFWTFEKVVGTGLTQRDEVGWTDIPVHIRGSTIVPMRTESGMTTAEVRGKNFTIVVAPGKDGKARGMLYLDDGESLDVGDKKSEISFTWDGKAFKAEGTFGYETDVVVESVVILGGEDGPKTRTGPWELKEGFGF</sequence>
<reference evidence="12" key="1">
    <citation type="journal article" date="2023" name="Mol. Phylogenet. Evol.">
        <title>Genome-scale phylogeny and comparative genomics of the fungal order Sordariales.</title>
        <authorList>
            <person name="Hensen N."/>
            <person name="Bonometti L."/>
            <person name="Westerberg I."/>
            <person name="Brannstrom I.O."/>
            <person name="Guillou S."/>
            <person name="Cros-Aarteil S."/>
            <person name="Calhoun S."/>
            <person name="Haridas S."/>
            <person name="Kuo A."/>
            <person name="Mondo S."/>
            <person name="Pangilinan J."/>
            <person name="Riley R."/>
            <person name="LaButti K."/>
            <person name="Andreopoulos B."/>
            <person name="Lipzen A."/>
            <person name="Chen C."/>
            <person name="Yan M."/>
            <person name="Daum C."/>
            <person name="Ng V."/>
            <person name="Clum A."/>
            <person name="Steindorff A."/>
            <person name="Ohm R.A."/>
            <person name="Martin F."/>
            <person name="Silar P."/>
            <person name="Natvig D.O."/>
            <person name="Lalanne C."/>
            <person name="Gautier V."/>
            <person name="Ament-Velasquez S.L."/>
            <person name="Kruys A."/>
            <person name="Hutchinson M.I."/>
            <person name="Powell A.J."/>
            <person name="Barry K."/>
            <person name="Miller A.N."/>
            <person name="Grigoriev I.V."/>
            <person name="Debuchy R."/>
            <person name="Gladieux P."/>
            <person name="Hiltunen Thoren M."/>
            <person name="Johannesson H."/>
        </authorList>
    </citation>
    <scope>NUCLEOTIDE SEQUENCE</scope>
    <source>
        <strain evidence="12">CBS 118394</strain>
    </source>
</reference>
<name>A0AAE0HWT7_9PEZI</name>
<dbReference type="GO" id="GO:0004558">
    <property type="term" value="F:alpha-1,4-glucosidase activity"/>
    <property type="evidence" value="ECO:0007669"/>
    <property type="project" value="UniProtKB-EC"/>
</dbReference>
<evidence type="ECO:0000256" key="3">
    <source>
        <dbReference type="ARBA" id="ARBA00012741"/>
    </source>
</evidence>
<dbReference type="GO" id="GO:0030246">
    <property type="term" value="F:carbohydrate binding"/>
    <property type="evidence" value="ECO:0007669"/>
    <property type="project" value="InterPro"/>
</dbReference>
<evidence type="ECO:0000259" key="9">
    <source>
        <dbReference type="Pfam" id="PF01055"/>
    </source>
</evidence>
<accession>A0AAE0HWT7</accession>
<evidence type="ECO:0000313" key="12">
    <source>
        <dbReference type="EMBL" id="KAK3314350.1"/>
    </source>
</evidence>
<dbReference type="Pfam" id="PF13802">
    <property type="entry name" value="Gal_mutarotas_2"/>
    <property type="match status" value="1"/>
</dbReference>
<evidence type="ECO:0000256" key="1">
    <source>
        <dbReference type="ARBA" id="ARBA00001657"/>
    </source>
</evidence>
<comment type="similarity">
    <text evidence="2 6">Belongs to the glycosyl hydrolase 31 family.</text>
</comment>
<keyword evidence="5 6" id="KW-0326">Glycosidase</keyword>
<protein>
    <recommendedName>
        <fullName evidence="3">alpha-glucosidase</fullName>
        <ecNumber evidence="3">3.2.1.20</ecNumber>
    </recommendedName>
</protein>
<dbReference type="EC" id="3.2.1.20" evidence="3"/>
<evidence type="ECO:0000313" key="13">
    <source>
        <dbReference type="Proteomes" id="UP001283341"/>
    </source>
</evidence>
<feature type="signal peptide" evidence="8">
    <location>
        <begin position="1"/>
        <end position="20"/>
    </location>
</feature>
<evidence type="ECO:0000256" key="4">
    <source>
        <dbReference type="ARBA" id="ARBA00022801"/>
    </source>
</evidence>
<dbReference type="PANTHER" id="PTHR22762:SF95">
    <property type="entry name" value="ALPHA_BETA-GLUCOSIDASE AGDC-RELATED"/>
    <property type="match status" value="1"/>
</dbReference>
<dbReference type="InterPro" id="IPR030458">
    <property type="entry name" value="Glyco_hydro_31_AS"/>
</dbReference>
<evidence type="ECO:0000256" key="2">
    <source>
        <dbReference type="ARBA" id="ARBA00007806"/>
    </source>
</evidence>
<evidence type="ECO:0000256" key="8">
    <source>
        <dbReference type="SAM" id="SignalP"/>
    </source>
</evidence>
<keyword evidence="8" id="KW-0732">Signal</keyword>
<proteinExistence type="inferred from homology"/>
<feature type="domain" description="Glycoside hydrolase family 31 N-terminal" evidence="10">
    <location>
        <begin position="104"/>
        <end position="219"/>
    </location>
</feature>
<comment type="caution">
    <text evidence="12">The sequence shown here is derived from an EMBL/GenBank/DDBJ whole genome shotgun (WGS) entry which is preliminary data.</text>
</comment>
<dbReference type="Gene3D" id="2.60.40.1180">
    <property type="entry name" value="Golgi alpha-mannosidase II"/>
    <property type="match status" value="2"/>
</dbReference>
<dbReference type="Pfam" id="PF21365">
    <property type="entry name" value="Glyco_hydro_31_3rd"/>
    <property type="match status" value="1"/>
</dbReference>
<gene>
    <name evidence="12" type="ORF">B0H66DRAFT_504317</name>
</gene>
<dbReference type="CDD" id="cd14752">
    <property type="entry name" value="GH31_N"/>
    <property type="match status" value="1"/>
</dbReference>
<dbReference type="SUPFAM" id="SSF51445">
    <property type="entry name" value="(Trans)glycosidases"/>
    <property type="match status" value="1"/>
</dbReference>
<dbReference type="InterPro" id="IPR017853">
    <property type="entry name" value="GH"/>
</dbReference>
<evidence type="ECO:0000256" key="7">
    <source>
        <dbReference type="SAM" id="MobiDB-lite"/>
    </source>
</evidence>
<dbReference type="SUPFAM" id="SSF74650">
    <property type="entry name" value="Galactose mutarotase-like"/>
    <property type="match status" value="1"/>
</dbReference>